<evidence type="ECO:0000256" key="1">
    <source>
        <dbReference type="SAM" id="Phobius"/>
    </source>
</evidence>
<keyword evidence="1" id="KW-0812">Transmembrane</keyword>
<organism evidence="2 3">
    <name type="scientific">Vibrio marisflavi CECT 7928</name>
    <dbReference type="NCBI Taxonomy" id="634439"/>
    <lineage>
        <taxon>Bacteria</taxon>
        <taxon>Pseudomonadati</taxon>
        <taxon>Pseudomonadota</taxon>
        <taxon>Gammaproteobacteria</taxon>
        <taxon>Vibrionales</taxon>
        <taxon>Vibrionaceae</taxon>
        <taxon>Vibrio</taxon>
    </lineage>
</organism>
<keyword evidence="1" id="KW-1133">Transmembrane helix</keyword>
<evidence type="ECO:0000313" key="3">
    <source>
        <dbReference type="Proteomes" id="UP000838748"/>
    </source>
</evidence>
<keyword evidence="3" id="KW-1185">Reference proteome</keyword>
<protein>
    <submittedName>
        <fullName evidence="2">Uncharacterized protein</fullName>
    </submittedName>
</protein>
<evidence type="ECO:0000313" key="2">
    <source>
        <dbReference type="EMBL" id="CAH0537772.1"/>
    </source>
</evidence>
<accession>A0ABN8E0J0</accession>
<dbReference type="EMBL" id="CAKLDM010000001">
    <property type="protein sequence ID" value="CAH0537772.1"/>
    <property type="molecule type" value="Genomic_DNA"/>
</dbReference>
<reference evidence="2" key="1">
    <citation type="submission" date="2021-11" db="EMBL/GenBank/DDBJ databases">
        <authorList>
            <person name="Rodrigo-Torres L."/>
            <person name="Arahal R. D."/>
            <person name="Lucena T."/>
        </authorList>
    </citation>
    <scope>NUCLEOTIDE SEQUENCE</scope>
    <source>
        <strain evidence="2">CECT 7928</strain>
    </source>
</reference>
<sequence length="37" mass="4226">MDIQEEGVKGDRSSRVLFFWYLVCILAVLAVVIVSRL</sequence>
<dbReference type="Proteomes" id="UP000838748">
    <property type="component" value="Unassembled WGS sequence"/>
</dbReference>
<proteinExistence type="predicted"/>
<name>A0ABN8E0J0_9VIBR</name>
<keyword evidence="1" id="KW-0472">Membrane</keyword>
<gene>
    <name evidence="2" type="ORF">VMF7928_01325</name>
</gene>
<comment type="caution">
    <text evidence="2">The sequence shown here is derived from an EMBL/GenBank/DDBJ whole genome shotgun (WGS) entry which is preliminary data.</text>
</comment>
<feature type="transmembrane region" description="Helical" evidence="1">
    <location>
        <begin position="18"/>
        <end position="35"/>
    </location>
</feature>